<gene>
    <name evidence="2" type="ORF">K461DRAFT_270701</name>
</gene>
<keyword evidence="1" id="KW-0812">Transmembrane</keyword>
<evidence type="ECO:0000313" key="3">
    <source>
        <dbReference type="Proteomes" id="UP000799439"/>
    </source>
</evidence>
<dbReference type="EMBL" id="ML996090">
    <property type="protein sequence ID" value="KAF2150186.1"/>
    <property type="molecule type" value="Genomic_DNA"/>
</dbReference>
<proteinExistence type="predicted"/>
<protein>
    <submittedName>
        <fullName evidence="2">Uncharacterized protein</fullName>
    </submittedName>
</protein>
<name>A0A9P4IX52_9PEZI</name>
<dbReference type="OrthoDB" id="2496787at2759"/>
<keyword evidence="1" id="KW-0472">Membrane</keyword>
<organism evidence="2 3">
    <name type="scientific">Myriangium duriaei CBS 260.36</name>
    <dbReference type="NCBI Taxonomy" id="1168546"/>
    <lineage>
        <taxon>Eukaryota</taxon>
        <taxon>Fungi</taxon>
        <taxon>Dikarya</taxon>
        <taxon>Ascomycota</taxon>
        <taxon>Pezizomycotina</taxon>
        <taxon>Dothideomycetes</taxon>
        <taxon>Dothideomycetidae</taxon>
        <taxon>Myriangiales</taxon>
        <taxon>Myriangiaceae</taxon>
        <taxon>Myriangium</taxon>
    </lineage>
</organism>
<feature type="transmembrane region" description="Helical" evidence="1">
    <location>
        <begin position="59"/>
        <end position="84"/>
    </location>
</feature>
<keyword evidence="1" id="KW-1133">Transmembrane helix</keyword>
<comment type="caution">
    <text evidence="2">The sequence shown here is derived from an EMBL/GenBank/DDBJ whole genome shotgun (WGS) entry which is preliminary data.</text>
</comment>
<sequence>MSSEALALLSDPEYRVAYDTHHLRAVAILCIVLAILFFGLRCVSKLIGRNQFGFDDGLLLVSVIFNVALDALSIGNVSLFRYLVDILNSVRNPRQWWDWPPSSCPFCGSP</sequence>
<reference evidence="2" key="1">
    <citation type="journal article" date="2020" name="Stud. Mycol.">
        <title>101 Dothideomycetes genomes: a test case for predicting lifestyles and emergence of pathogens.</title>
        <authorList>
            <person name="Haridas S."/>
            <person name="Albert R."/>
            <person name="Binder M."/>
            <person name="Bloem J."/>
            <person name="Labutti K."/>
            <person name="Salamov A."/>
            <person name="Andreopoulos B."/>
            <person name="Baker S."/>
            <person name="Barry K."/>
            <person name="Bills G."/>
            <person name="Bluhm B."/>
            <person name="Cannon C."/>
            <person name="Castanera R."/>
            <person name="Culley D."/>
            <person name="Daum C."/>
            <person name="Ezra D."/>
            <person name="Gonzalez J."/>
            <person name="Henrissat B."/>
            <person name="Kuo A."/>
            <person name="Liang C."/>
            <person name="Lipzen A."/>
            <person name="Lutzoni F."/>
            <person name="Magnuson J."/>
            <person name="Mondo S."/>
            <person name="Nolan M."/>
            <person name="Ohm R."/>
            <person name="Pangilinan J."/>
            <person name="Park H.-J."/>
            <person name="Ramirez L."/>
            <person name="Alfaro M."/>
            <person name="Sun H."/>
            <person name="Tritt A."/>
            <person name="Yoshinaga Y."/>
            <person name="Zwiers L.-H."/>
            <person name="Turgeon B."/>
            <person name="Goodwin S."/>
            <person name="Spatafora J."/>
            <person name="Crous P."/>
            <person name="Grigoriev I."/>
        </authorList>
    </citation>
    <scope>NUCLEOTIDE SEQUENCE</scope>
    <source>
        <strain evidence="2">CBS 260.36</strain>
    </source>
</reference>
<evidence type="ECO:0000313" key="2">
    <source>
        <dbReference type="EMBL" id="KAF2150186.1"/>
    </source>
</evidence>
<feature type="transmembrane region" description="Helical" evidence="1">
    <location>
        <begin position="25"/>
        <end position="47"/>
    </location>
</feature>
<keyword evidence="3" id="KW-1185">Reference proteome</keyword>
<dbReference type="AlphaFoldDB" id="A0A9P4IX52"/>
<dbReference type="Proteomes" id="UP000799439">
    <property type="component" value="Unassembled WGS sequence"/>
</dbReference>
<accession>A0A9P4IX52</accession>
<evidence type="ECO:0000256" key="1">
    <source>
        <dbReference type="SAM" id="Phobius"/>
    </source>
</evidence>